<proteinExistence type="predicted"/>
<feature type="compositionally biased region" description="Low complexity" evidence="1">
    <location>
        <begin position="41"/>
        <end position="52"/>
    </location>
</feature>
<sequence length="150" mass="16859">MKNFIQKKSLCWKAAAFAHEVNEIFNSRDSRSSFNDTSMVSTPSCSITSTSSSDRKRREIISFGDSMDERTAVKIVASQLNASSKSVKFIQHPSPIQIIGQLRIVISQLDYILDRYDDIDVEISKPHALKSAESILNQILNKRNSGYVSE</sequence>
<name>A0A7S1G0H5_9STRA</name>
<accession>A0A7S1G0H5</accession>
<dbReference type="AlphaFoldDB" id="A0A7S1G0H5"/>
<dbReference type="EMBL" id="HBFR01034748">
    <property type="protein sequence ID" value="CAD8898150.1"/>
    <property type="molecule type" value="Transcribed_RNA"/>
</dbReference>
<dbReference type="PANTHER" id="PTHR38899:SF2">
    <property type="entry name" value="FCP1 HOMOLOGY DOMAIN-CONTAINING PROTEIN"/>
    <property type="match status" value="1"/>
</dbReference>
<organism evidence="2">
    <name type="scientific">Corethron hystrix</name>
    <dbReference type="NCBI Taxonomy" id="216773"/>
    <lineage>
        <taxon>Eukaryota</taxon>
        <taxon>Sar</taxon>
        <taxon>Stramenopiles</taxon>
        <taxon>Ochrophyta</taxon>
        <taxon>Bacillariophyta</taxon>
        <taxon>Coscinodiscophyceae</taxon>
        <taxon>Corethrophycidae</taxon>
        <taxon>Corethrales</taxon>
        <taxon>Corethraceae</taxon>
        <taxon>Corethron</taxon>
    </lineage>
</organism>
<gene>
    <name evidence="2" type="ORF">CHYS00102_LOCUS25364</name>
</gene>
<feature type="region of interest" description="Disordered" evidence="1">
    <location>
        <begin position="29"/>
        <end position="54"/>
    </location>
</feature>
<evidence type="ECO:0000313" key="2">
    <source>
        <dbReference type="EMBL" id="CAD8898150.1"/>
    </source>
</evidence>
<evidence type="ECO:0000256" key="1">
    <source>
        <dbReference type="SAM" id="MobiDB-lite"/>
    </source>
</evidence>
<dbReference type="PANTHER" id="PTHR38899">
    <property type="entry name" value="DOMAIN OOKINETE PROTEIN, PUTATIVE-RELATED"/>
    <property type="match status" value="1"/>
</dbReference>
<reference evidence="2" key="1">
    <citation type="submission" date="2021-01" db="EMBL/GenBank/DDBJ databases">
        <authorList>
            <person name="Corre E."/>
            <person name="Pelletier E."/>
            <person name="Niang G."/>
            <person name="Scheremetjew M."/>
            <person name="Finn R."/>
            <person name="Kale V."/>
            <person name="Holt S."/>
            <person name="Cochrane G."/>
            <person name="Meng A."/>
            <person name="Brown T."/>
            <person name="Cohen L."/>
        </authorList>
    </citation>
    <scope>NUCLEOTIDE SEQUENCE</scope>
    <source>
        <strain evidence="2">308</strain>
    </source>
</reference>
<protein>
    <submittedName>
        <fullName evidence="2">Uncharacterized protein</fullName>
    </submittedName>
</protein>